<evidence type="ECO:0000256" key="3">
    <source>
        <dbReference type="ARBA" id="ARBA00022750"/>
    </source>
</evidence>
<dbReference type="GO" id="GO:0006508">
    <property type="term" value="P:proteolysis"/>
    <property type="evidence" value="ECO:0007669"/>
    <property type="project" value="UniProtKB-KW"/>
</dbReference>
<dbReference type="GO" id="GO:0004190">
    <property type="term" value="F:aspartic-type endopeptidase activity"/>
    <property type="evidence" value="ECO:0007669"/>
    <property type="project" value="UniProtKB-KW"/>
</dbReference>
<dbReference type="SUPFAM" id="SSF50630">
    <property type="entry name" value="Acid proteases"/>
    <property type="match status" value="1"/>
</dbReference>
<feature type="transmembrane region" description="Helical" evidence="5">
    <location>
        <begin position="358"/>
        <end position="380"/>
    </location>
</feature>
<feature type="chain" id="PRO_5012412988" description="Peptidase A1 domain-containing protein" evidence="6">
    <location>
        <begin position="16"/>
        <end position="406"/>
    </location>
</feature>
<keyword evidence="2" id="KW-0645">Protease</keyword>
<dbReference type="AlphaFoldDB" id="A0A1R2AYU1"/>
<dbReference type="CDD" id="cd05471">
    <property type="entry name" value="pepsin_like"/>
    <property type="match status" value="1"/>
</dbReference>
<keyword evidence="9" id="KW-1185">Reference proteome</keyword>
<keyword evidence="6" id="KW-0732">Signal</keyword>
<keyword evidence="5" id="KW-0812">Transmembrane</keyword>
<proteinExistence type="inferred from homology"/>
<feature type="signal peptide" evidence="6">
    <location>
        <begin position="1"/>
        <end position="15"/>
    </location>
</feature>
<keyword evidence="4" id="KW-0378">Hydrolase</keyword>
<accession>A0A1R2AYU1</accession>
<dbReference type="InterPro" id="IPR001461">
    <property type="entry name" value="Aspartic_peptidase_A1"/>
</dbReference>
<reference evidence="8 9" key="1">
    <citation type="submission" date="2016-11" db="EMBL/GenBank/DDBJ databases">
        <title>The macronuclear genome of Stentor coeruleus: a giant cell with tiny introns.</title>
        <authorList>
            <person name="Slabodnick M."/>
            <person name="Ruby J.G."/>
            <person name="Reiff S.B."/>
            <person name="Swart E.C."/>
            <person name="Gosai S."/>
            <person name="Prabakaran S."/>
            <person name="Witkowska E."/>
            <person name="Larue G.E."/>
            <person name="Fisher S."/>
            <person name="Freeman R.M."/>
            <person name="Gunawardena J."/>
            <person name="Chu W."/>
            <person name="Stover N.A."/>
            <person name="Gregory B.D."/>
            <person name="Nowacki M."/>
            <person name="Derisi J."/>
            <person name="Roy S.W."/>
            <person name="Marshall W.F."/>
            <person name="Sood P."/>
        </authorList>
    </citation>
    <scope>NUCLEOTIDE SEQUENCE [LARGE SCALE GENOMIC DNA]</scope>
    <source>
        <strain evidence="8">WM001</strain>
    </source>
</reference>
<organism evidence="8 9">
    <name type="scientific">Stentor coeruleus</name>
    <dbReference type="NCBI Taxonomy" id="5963"/>
    <lineage>
        <taxon>Eukaryota</taxon>
        <taxon>Sar</taxon>
        <taxon>Alveolata</taxon>
        <taxon>Ciliophora</taxon>
        <taxon>Postciliodesmatophora</taxon>
        <taxon>Heterotrichea</taxon>
        <taxon>Heterotrichida</taxon>
        <taxon>Stentoridae</taxon>
        <taxon>Stentor</taxon>
    </lineage>
</organism>
<evidence type="ECO:0000313" key="8">
    <source>
        <dbReference type="EMBL" id="OMJ69676.1"/>
    </source>
</evidence>
<dbReference type="EMBL" id="MPUH01001170">
    <property type="protein sequence ID" value="OMJ69676.1"/>
    <property type="molecule type" value="Genomic_DNA"/>
</dbReference>
<dbReference type="PANTHER" id="PTHR47966">
    <property type="entry name" value="BETA-SITE APP-CLEAVING ENZYME, ISOFORM A-RELATED"/>
    <property type="match status" value="1"/>
</dbReference>
<feature type="domain" description="Peptidase A1" evidence="7">
    <location>
        <begin position="51"/>
        <end position="339"/>
    </location>
</feature>
<evidence type="ECO:0000256" key="6">
    <source>
        <dbReference type="SAM" id="SignalP"/>
    </source>
</evidence>
<evidence type="ECO:0000256" key="2">
    <source>
        <dbReference type="ARBA" id="ARBA00022670"/>
    </source>
</evidence>
<evidence type="ECO:0000256" key="4">
    <source>
        <dbReference type="ARBA" id="ARBA00022801"/>
    </source>
</evidence>
<dbReference type="InterPro" id="IPR034164">
    <property type="entry name" value="Pepsin-like_dom"/>
</dbReference>
<evidence type="ECO:0000259" key="7">
    <source>
        <dbReference type="PROSITE" id="PS51767"/>
    </source>
</evidence>
<dbReference type="Proteomes" id="UP000187209">
    <property type="component" value="Unassembled WGS sequence"/>
</dbReference>
<protein>
    <recommendedName>
        <fullName evidence="7">Peptidase A1 domain-containing protein</fullName>
    </recommendedName>
</protein>
<dbReference type="Pfam" id="PF00026">
    <property type="entry name" value="Asp"/>
    <property type="match status" value="1"/>
</dbReference>
<comment type="similarity">
    <text evidence="1">Belongs to the peptidase A1 family.</text>
</comment>
<keyword evidence="3" id="KW-0064">Aspartyl protease</keyword>
<comment type="caution">
    <text evidence="8">The sequence shown here is derived from an EMBL/GenBank/DDBJ whole genome shotgun (WGS) entry which is preliminary data.</text>
</comment>
<evidence type="ECO:0000256" key="1">
    <source>
        <dbReference type="ARBA" id="ARBA00007447"/>
    </source>
</evidence>
<dbReference type="InterPro" id="IPR021109">
    <property type="entry name" value="Peptidase_aspartic_dom_sf"/>
</dbReference>
<dbReference type="PROSITE" id="PS51767">
    <property type="entry name" value="PEPTIDASE_A1"/>
    <property type="match status" value="1"/>
</dbReference>
<dbReference type="Gene3D" id="2.40.70.10">
    <property type="entry name" value="Acid Proteases"/>
    <property type="match status" value="2"/>
</dbReference>
<evidence type="ECO:0000256" key="5">
    <source>
        <dbReference type="SAM" id="Phobius"/>
    </source>
</evidence>
<dbReference type="PANTHER" id="PTHR47966:SF51">
    <property type="entry name" value="BETA-SITE APP-CLEAVING ENZYME, ISOFORM A-RELATED"/>
    <property type="match status" value="1"/>
</dbReference>
<gene>
    <name evidence="8" type="ORF">SteCoe_32529</name>
</gene>
<keyword evidence="5" id="KW-1133">Transmembrane helix</keyword>
<sequence>MIWFLLLLLLSPSQSDNYSNKQIPSTYLRPKPKARAGGADDEAAAVYSFTFTSAMKIGTNRDKYTLTIGVLMEDIWITEPDCEKCKLVSQSYNKSAPSSTDLNIRSKYSNDILDLDIAGNLFEDELIIENDYILRGNISVATRFVDVRNLAIDGILGLGKDEKSIVYKMFYEGLIDKPIYSVSYLSSPYLIFGTPNFLSLSLVVQSQQDLSIASTLQVTSFSFGNFTNNDPCDLEINSLTSYLLGPFDVLEAVFKVLVNEGCHYEEELLMCECEDVEYPEFIFTIQNQEIALASSEYLITLGDNCFVALKSGKAWILGEPFLKAYFTEYNLETKKIRISKVSALEDDLLSPFETTEGWTVMISLAIASVAIYIFAFFIYVKYEDYKKQQFIDIQLLNSTKKKPRIL</sequence>
<dbReference type="InterPro" id="IPR033121">
    <property type="entry name" value="PEPTIDASE_A1"/>
</dbReference>
<evidence type="ECO:0000313" key="9">
    <source>
        <dbReference type="Proteomes" id="UP000187209"/>
    </source>
</evidence>
<name>A0A1R2AYU1_9CILI</name>
<keyword evidence="5" id="KW-0472">Membrane</keyword>
<dbReference type="OrthoDB" id="5790032at2759"/>